<keyword evidence="4" id="KW-1185">Reference proteome</keyword>
<dbReference type="Gene3D" id="2.60.120.260">
    <property type="entry name" value="Galactose-binding domain-like"/>
    <property type="match status" value="1"/>
</dbReference>
<dbReference type="InterPro" id="IPR036034">
    <property type="entry name" value="PDZ_sf"/>
</dbReference>
<sequence length="726" mass="82894">MKKIFSFAFVLLAISLFSQTQVPDFNLDFEKYSKNDDLPNGWIKWGDYELIIDSTIAVSGKNALLIDSKNGESFGCVAYKLPANFKGKEITLEGYMKYENATDGFVGLLIRMDKDGQSVGFDNMQNQKLQGTSEWKKHKVTIEFKENADHIFVAGILVGKGKAWFDNFKVTIDGKPIESLKPIEKELSIIDKDNEFDEGSKFELTELNEIQKRNVFVLGKVWGFVKYHHPVIAEGKISWDYELFRMLPKIDNKNFDDELIEWINKLGTFKTRTQKLPKESEIKLLPNTKWISDTQLISAELSSLLQKVNHAERSDKNYYIQLFKNVNNPDFTNEKVYVKMKYSDTGIKLLAAFRYWNMIEYFFPNRHLMDDNWDKVLEEFIPKISATKDKKEYTLTLLELIGKIQDTHANIWRYNSVLDTYFGENIAPLKIKFVENKVVVVKLEDEFKDANVEVGDVILAINGTTVEDWIKNNLKYFPASNYPTQLRDVARKILRSNDNSVQLTIENKSGSKDVTVNTIKYKYFKEEPISHKIINENIGYLYPGTLKKGEINEIMDKFLDKKGLIVDLRCYPSDFIVFSLTRYLLNEKKDFVKFTAGDIKTPGLFTLRGGEMQVGGKNKDYFKGKVIILINEETQSNAEYTTMALRVAPNAVVLGSTTAGADGNVSGITLPGNIFTYISGIGVLNPDGSETQRVGIIPDIKMEPTIKGIREGKDELLEKAIELITN</sequence>
<dbReference type="AlphaFoldDB" id="A0A365P3E2"/>
<dbReference type="CDD" id="cd07562">
    <property type="entry name" value="Peptidase_S41_TRI"/>
    <property type="match status" value="1"/>
</dbReference>
<dbReference type="Pfam" id="PF03572">
    <property type="entry name" value="Peptidase_S41"/>
    <property type="match status" value="1"/>
</dbReference>
<dbReference type="EMBL" id="QLST01000004">
    <property type="protein sequence ID" value="RBA29045.1"/>
    <property type="molecule type" value="Genomic_DNA"/>
</dbReference>
<dbReference type="RefSeq" id="WP_113988474.1">
    <property type="nucleotide sequence ID" value="NZ_QLST01000004.1"/>
</dbReference>
<protein>
    <submittedName>
        <fullName evidence="3">Peptidase S41</fullName>
    </submittedName>
</protein>
<dbReference type="GO" id="GO:0004175">
    <property type="term" value="F:endopeptidase activity"/>
    <property type="evidence" value="ECO:0007669"/>
    <property type="project" value="TreeGrafter"/>
</dbReference>
<feature type="signal peptide" evidence="1">
    <location>
        <begin position="1"/>
        <end position="20"/>
    </location>
</feature>
<dbReference type="GO" id="GO:0008236">
    <property type="term" value="F:serine-type peptidase activity"/>
    <property type="evidence" value="ECO:0007669"/>
    <property type="project" value="InterPro"/>
</dbReference>
<dbReference type="GO" id="GO:0030288">
    <property type="term" value="C:outer membrane-bounded periplasmic space"/>
    <property type="evidence" value="ECO:0007669"/>
    <property type="project" value="TreeGrafter"/>
</dbReference>
<dbReference type="Gene3D" id="3.90.226.10">
    <property type="entry name" value="2-enoyl-CoA Hydratase, Chain A, domain 1"/>
    <property type="match status" value="1"/>
</dbReference>
<dbReference type="Gene3D" id="3.30.750.44">
    <property type="match status" value="1"/>
</dbReference>
<evidence type="ECO:0000313" key="3">
    <source>
        <dbReference type="EMBL" id="RBA29045.1"/>
    </source>
</evidence>
<reference evidence="3 4" key="1">
    <citation type="submission" date="2018-06" db="EMBL/GenBank/DDBJ databases">
        <title>Flavobacterium tibetense sp. nov., isolated from a wetland YonghuCo on Tibetan Plateau.</title>
        <authorList>
            <person name="Xing P."/>
            <person name="Phurbu D."/>
            <person name="Lu H."/>
        </authorList>
    </citation>
    <scope>NUCLEOTIDE SEQUENCE [LARGE SCALE GENOMIC DNA]</scope>
    <source>
        <strain evidence="3 4">YH5</strain>
    </source>
</reference>
<evidence type="ECO:0000256" key="1">
    <source>
        <dbReference type="SAM" id="SignalP"/>
    </source>
</evidence>
<dbReference type="PANTHER" id="PTHR32060">
    <property type="entry name" value="TAIL-SPECIFIC PROTEASE"/>
    <property type="match status" value="1"/>
</dbReference>
<evidence type="ECO:0000259" key="2">
    <source>
        <dbReference type="SMART" id="SM00245"/>
    </source>
</evidence>
<dbReference type="SMART" id="SM00245">
    <property type="entry name" value="TSPc"/>
    <property type="match status" value="1"/>
</dbReference>
<dbReference type="InterPro" id="IPR048818">
    <property type="entry name" value="BACUNI_00178-like_N"/>
</dbReference>
<comment type="caution">
    <text evidence="3">The sequence shown here is derived from an EMBL/GenBank/DDBJ whole genome shotgun (WGS) entry which is preliminary data.</text>
</comment>
<dbReference type="Pfam" id="PF21558">
    <property type="entry name" value="Pept_S41_N_bact"/>
    <property type="match status" value="1"/>
</dbReference>
<keyword evidence="1" id="KW-0732">Signal</keyword>
<dbReference type="InterPro" id="IPR005151">
    <property type="entry name" value="Tail-specific_protease"/>
</dbReference>
<dbReference type="InterPro" id="IPR029045">
    <property type="entry name" value="ClpP/crotonase-like_dom_sf"/>
</dbReference>
<feature type="domain" description="Tail specific protease" evidence="2">
    <location>
        <begin position="511"/>
        <end position="703"/>
    </location>
</feature>
<dbReference type="Proteomes" id="UP000253319">
    <property type="component" value="Unassembled WGS sequence"/>
</dbReference>
<proteinExistence type="predicted"/>
<dbReference type="PANTHER" id="PTHR32060:SF30">
    <property type="entry name" value="CARBOXY-TERMINAL PROCESSING PROTEASE CTPA"/>
    <property type="match status" value="1"/>
</dbReference>
<evidence type="ECO:0000313" key="4">
    <source>
        <dbReference type="Proteomes" id="UP000253319"/>
    </source>
</evidence>
<dbReference type="Gene3D" id="2.30.42.10">
    <property type="match status" value="1"/>
</dbReference>
<dbReference type="OrthoDB" id="5379939at2"/>
<dbReference type="GO" id="GO:0006508">
    <property type="term" value="P:proteolysis"/>
    <property type="evidence" value="ECO:0007669"/>
    <property type="project" value="InterPro"/>
</dbReference>
<feature type="chain" id="PRO_5017000471" evidence="1">
    <location>
        <begin position="21"/>
        <end position="726"/>
    </location>
</feature>
<accession>A0A365P3E2</accession>
<dbReference type="SUPFAM" id="SSF52096">
    <property type="entry name" value="ClpP/crotonase"/>
    <property type="match status" value="1"/>
</dbReference>
<gene>
    <name evidence="3" type="ORF">DPN68_04585</name>
</gene>
<name>A0A365P3E2_9FLAO</name>
<dbReference type="GO" id="GO:0007165">
    <property type="term" value="P:signal transduction"/>
    <property type="evidence" value="ECO:0007669"/>
    <property type="project" value="TreeGrafter"/>
</dbReference>
<organism evidence="3 4">
    <name type="scientific">Flavobacterium tibetense</name>
    <dbReference type="NCBI Taxonomy" id="2233533"/>
    <lineage>
        <taxon>Bacteria</taxon>
        <taxon>Pseudomonadati</taxon>
        <taxon>Bacteroidota</taxon>
        <taxon>Flavobacteriia</taxon>
        <taxon>Flavobacteriales</taxon>
        <taxon>Flavobacteriaceae</taxon>
        <taxon>Flavobacterium</taxon>
    </lineage>
</organism>